<dbReference type="Pfam" id="PF07244">
    <property type="entry name" value="POTRA"/>
    <property type="match status" value="1"/>
</dbReference>
<dbReference type="RefSeq" id="WP_132526134.1">
    <property type="nucleotide sequence ID" value="NZ_SMFV01000002.1"/>
</dbReference>
<dbReference type="OrthoDB" id="5778797at2"/>
<proteinExistence type="predicted"/>
<dbReference type="EMBL" id="SMFV01000002">
    <property type="protein sequence ID" value="TCK05429.1"/>
    <property type="molecule type" value="Genomic_DNA"/>
</dbReference>
<evidence type="ECO:0000256" key="2">
    <source>
        <dbReference type="ARBA" id="ARBA00023136"/>
    </source>
</evidence>
<evidence type="ECO:0000259" key="3">
    <source>
        <dbReference type="PROSITE" id="PS51779"/>
    </source>
</evidence>
<keyword evidence="2" id="KW-0472">Membrane</keyword>
<feature type="domain" description="POTRA" evidence="3">
    <location>
        <begin position="20"/>
        <end position="91"/>
    </location>
</feature>
<dbReference type="InterPro" id="IPR010827">
    <property type="entry name" value="BamA/TamA_POTRA"/>
</dbReference>
<evidence type="ECO:0000313" key="5">
    <source>
        <dbReference type="Proteomes" id="UP000295777"/>
    </source>
</evidence>
<name>A0A4R1GHU2_9BACT</name>
<evidence type="ECO:0000256" key="1">
    <source>
        <dbReference type="ARBA" id="ARBA00004370"/>
    </source>
</evidence>
<dbReference type="PROSITE" id="PS51779">
    <property type="entry name" value="POTRA"/>
    <property type="match status" value="1"/>
</dbReference>
<accession>A0A4R1GHU2</accession>
<comment type="caution">
    <text evidence="4">The sequence shown here is derived from an EMBL/GenBank/DDBJ whole genome shotgun (WGS) entry which is preliminary data.</text>
</comment>
<evidence type="ECO:0000313" key="4">
    <source>
        <dbReference type="EMBL" id="TCK05429.1"/>
    </source>
</evidence>
<dbReference type="Gene3D" id="3.10.20.310">
    <property type="entry name" value="membrane protein fhac"/>
    <property type="match status" value="1"/>
</dbReference>
<sequence>MKKLIIFLLAVLFPLSGYGKTVSKIEIVGLKWTKKALVRKELLIHEGEEFSKEKLKKSIRNLLNTHLFYKVVPEIKEVDGKVVIKLRFKERFPIVPIPRVRLKADGTYKAGMEVRDYNLFGMGHRLYVGYTRWFGTDNHWKNAFIYTKLYRIIENDIDLNAGISWAKGEDIEYVEDNKVLGKYNLRMVSIPISLTSYLDPEKVKQIIVGIRPTFSHYSEFVSDRRFYYLTFGLVFDRTSDMVYYIKGSRAYIYGEVAEPTTSSVFTGALFFHWENNIHVNYVDTYSCSFSAGTKVGYSEGFFVNSGIPGYKSEKTINKRFLRWNFSLKKAIVGKSVFLRPNLTVGDAFKSRPDDLLIAPGFELTAFWAKLADGIISLKFSKGIGKGSDTQTNFRFDFRW</sequence>
<dbReference type="Proteomes" id="UP000295777">
    <property type="component" value="Unassembled WGS sequence"/>
</dbReference>
<keyword evidence="5" id="KW-1185">Reference proteome</keyword>
<dbReference type="GO" id="GO:0019867">
    <property type="term" value="C:outer membrane"/>
    <property type="evidence" value="ECO:0007669"/>
    <property type="project" value="InterPro"/>
</dbReference>
<gene>
    <name evidence="4" type="ORF">CLV27_0857</name>
</gene>
<dbReference type="InterPro" id="IPR034746">
    <property type="entry name" value="POTRA"/>
</dbReference>
<organism evidence="4 5">
    <name type="scientific">Phorcysia thermohydrogeniphila</name>
    <dbReference type="NCBI Taxonomy" id="936138"/>
    <lineage>
        <taxon>Bacteria</taxon>
        <taxon>Pseudomonadati</taxon>
        <taxon>Aquificota</taxon>
        <taxon>Aquificia</taxon>
        <taxon>Desulfurobacteriales</taxon>
        <taxon>Desulfurobacteriaceae</taxon>
        <taxon>Phorcysia</taxon>
    </lineage>
</organism>
<reference evidence="4 5" key="1">
    <citation type="submission" date="2019-03" db="EMBL/GenBank/DDBJ databases">
        <title>Genomic Encyclopedia of Archaeal and Bacterial Type Strains, Phase II (KMG-II): from individual species to whole genera.</title>
        <authorList>
            <person name="Goeker M."/>
        </authorList>
    </citation>
    <scope>NUCLEOTIDE SEQUENCE [LARGE SCALE GENOMIC DNA]</scope>
    <source>
        <strain evidence="4 5">DSM 24425</strain>
    </source>
</reference>
<comment type="subcellular location">
    <subcellularLocation>
        <location evidence="1">Membrane</location>
    </subcellularLocation>
</comment>
<protein>
    <submittedName>
        <fullName evidence="4">Surface antigen-like variable number repeat protein</fullName>
    </submittedName>
</protein>
<dbReference type="AlphaFoldDB" id="A0A4R1GHU2"/>